<evidence type="ECO:0000313" key="2">
    <source>
        <dbReference type="EMBL" id="WNM25142.1"/>
    </source>
</evidence>
<proteinExistence type="predicted"/>
<dbReference type="RefSeq" id="WP_313499870.1">
    <property type="nucleotide sequence ID" value="NZ_CP134879.1"/>
</dbReference>
<evidence type="ECO:0000259" key="1">
    <source>
        <dbReference type="Pfam" id="PF02698"/>
    </source>
</evidence>
<protein>
    <submittedName>
        <fullName evidence="2">ElyC/SanA/YdcF family protein</fullName>
    </submittedName>
</protein>
<dbReference type="GO" id="GO:0005886">
    <property type="term" value="C:plasma membrane"/>
    <property type="evidence" value="ECO:0007669"/>
    <property type="project" value="TreeGrafter"/>
</dbReference>
<dbReference type="Pfam" id="PF02698">
    <property type="entry name" value="DUF218"/>
    <property type="match status" value="1"/>
</dbReference>
<gene>
    <name evidence="2" type="ORF">RN606_03070</name>
</gene>
<sequence>MTRLPPRYRLVVAAVVLVPALAVAPWMYVNLATAPSIARAGAPVTHADAALVLGARVYEDGTPSRFLRERIEVGVALYEAGDVDMLIMSGDGDDSSGFGEPTVMRQIAEQMGVPSDAIVEDPFGLDTYSSCERARDVYGASSVVVATQEFHEPRAVWLCQRQGLDVQGRYPGIRLTRSTVLGNLRELAAIPKAILDMETGRVGAAS</sequence>
<dbReference type="PANTHER" id="PTHR30336:SF6">
    <property type="entry name" value="INTEGRAL MEMBRANE PROTEIN"/>
    <property type="match status" value="1"/>
</dbReference>
<name>A0AA96F988_9MICO</name>
<dbReference type="InterPro" id="IPR003848">
    <property type="entry name" value="DUF218"/>
</dbReference>
<dbReference type="PANTHER" id="PTHR30336">
    <property type="entry name" value="INNER MEMBRANE PROTEIN, PROBABLE PERMEASE"/>
    <property type="match status" value="1"/>
</dbReference>
<dbReference type="CDD" id="cd06259">
    <property type="entry name" value="YdcF-like"/>
    <property type="match status" value="1"/>
</dbReference>
<reference evidence="2 3" key="1">
    <citation type="submission" date="2023-09" db="EMBL/GenBank/DDBJ databases">
        <title>Demequina sp. a novel bacteria isolated from Capsicum annuum.</title>
        <authorList>
            <person name="Humaira Z."/>
            <person name="Lee J."/>
            <person name="Cho D."/>
        </authorList>
    </citation>
    <scope>NUCLEOTIDE SEQUENCE [LARGE SCALE GENOMIC DNA]</scope>
    <source>
        <strain evidence="2 3">OYTSA14</strain>
    </source>
</reference>
<keyword evidence="3" id="KW-1185">Reference proteome</keyword>
<evidence type="ECO:0000313" key="3">
    <source>
        <dbReference type="Proteomes" id="UP001304125"/>
    </source>
</evidence>
<dbReference type="AlphaFoldDB" id="A0AA96F988"/>
<dbReference type="EMBL" id="CP134879">
    <property type="protein sequence ID" value="WNM25142.1"/>
    <property type="molecule type" value="Genomic_DNA"/>
</dbReference>
<feature type="domain" description="DUF218" evidence="1">
    <location>
        <begin position="48"/>
        <end position="166"/>
    </location>
</feature>
<organism evidence="2 3">
    <name type="scientific">Demequina capsici</name>
    <dbReference type="NCBI Taxonomy" id="3075620"/>
    <lineage>
        <taxon>Bacteria</taxon>
        <taxon>Bacillati</taxon>
        <taxon>Actinomycetota</taxon>
        <taxon>Actinomycetes</taxon>
        <taxon>Micrococcales</taxon>
        <taxon>Demequinaceae</taxon>
        <taxon>Demequina</taxon>
    </lineage>
</organism>
<dbReference type="InterPro" id="IPR051599">
    <property type="entry name" value="Cell_Envelope_Assoc"/>
</dbReference>
<dbReference type="Proteomes" id="UP001304125">
    <property type="component" value="Chromosome"/>
</dbReference>
<accession>A0AA96F988</accession>